<accession>A0ABY9QX02</accession>
<dbReference type="RefSeq" id="WP_309540159.1">
    <property type="nucleotide sequence ID" value="NZ_CP133659.1"/>
</dbReference>
<dbReference type="Pfam" id="PF11769">
    <property type="entry name" value="DUF3313"/>
    <property type="match status" value="1"/>
</dbReference>
<proteinExistence type="predicted"/>
<name>A0ABY9QX02_9BACT</name>
<organism evidence="1 2">
    <name type="scientific">Nitratidesulfovibrio liaohensis</name>
    <dbReference type="NCBI Taxonomy" id="2604158"/>
    <lineage>
        <taxon>Bacteria</taxon>
        <taxon>Pseudomonadati</taxon>
        <taxon>Thermodesulfobacteriota</taxon>
        <taxon>Desulfovibrionia</taxon>
        <taxon>Desulfovibrionales</taxon>
        <taxon>Desulfovibrionaceae</taxon>
        <taxon>Nitratidesulfovibrio</taxon>
    </lineage>
</organism>
<sequence length="252" mass="27818">MRVFPLRQLRAPVRSARLLRPRRAIRLRVIRLSLLLLSLAMLTGCACRQPSAEAGTKAAQVSPAEAPLLLEHPTTGGMLYAREPELLRRYTKFQVEHVVLREERPETFRGASLDEKAAMVFLTHDIFVDALRRGGWEVTDTPGPDVARLRLMIFGMQATEVVPSDAAYDTPFGRIDLSRLDDSGRAALMGNITIGGELTDAETGARLLSYVERCSVTGLDPLRAFGRWDAARSGVEASAASLVRGWNRLHGK</sequence>
<evidence type="ECO:0000313" key="1">
    <source>
        <dbReference type="EMBL" id="WMW64041.1"/>
    </source>
</evidence>
<dbReference type="Proteomes" id="UP001180616">
    <property type="component" value="Chromosome"/>
</dbReference>
<keyword evidence="2" id="KW-1185">Reference proteome</keyword>
<gene>
    <name evidence="1" type="ORF">KPS_002019</name>
</gene>
<evidence type="ECO:0000313" key="2">
    <source>
        <dbReference type="Proteomes" id="UP001180616"/>
    </source>
</evidence>
<dbReference type="InterPro" id="IPR021747">
    <property type="entry name" value="DUF3313"/>
</dbReference>
<protein>
    <submittedName>
        <fullName evidence="1">DUF3313 domain-containing protein</fullName>
    </submittedName>
</protein>
<dbReference type="EMBL" id="CP133659">
    <property type="protein sequence ID" value="WMW64041.1"/>
    <property type="molecule type" value="Genomic_DNA"/>
</dbReference>
<reference evidence="1" key="1">
    <citation type="submission" date="2023-09" db="EMBL/GenBank/DDBJ databases">
        <authorList>
            <consortium name="CW5 consortium"/>
            <person name="Lu C.-W."/>
        </authorList>
    </citation>
    <scope>NUCLEOTIDE SEQUENCE</scope>
    <source>
        <strain evidence="1">KPS</strain>
    </source>
</reference>